<keyword evidence="3 6" id="KW-0812">Transmembrane</keyword>
<organism evidence="7 8">
    <name type="scientific">Actinoplanes sandaracinus</name>
    <dbReference type="NCBI Taxonomy" id="3045177"/>
    <lineage>
        <taxon>Bacteria</taxon>
        <taxon>Bacillati</taxon>
        <taxon>Actinomycetota</taxon>
        <taxon>Actinomycetes</taxon>
        <taxon>Micromonosporales</taxon>
        <taxon>Micromonosporaceae</taxon>
        <taxon>Actinoplanes</taxon>
    </lineage>
</organism>
<feature type="transmembrane region" description="Helical" evidence="6">
    <location>
        <begin position="54"/>
        <end position="73"/>
    </location>
</feature>
<feature type="transmembrane region" description="Helical" evidence="6">
    <location>
        <begin position="264"/>
        <end position="281"/>
    </location>
</feature>
<keyword evidence="5 6" id="KW-0472">Membrane</keyword>
<comment type="caution">
    <text evidence="7">The sequence shown here is derived from an EMBL/GenBank/DDBJ whole genome shotgun (WGS) entry which is preliminary data.</text>
</comment>
<evidence type="ECO:0000313" key="8">
    <source>
        <dbReference type="Proteomes" id="UP001241758"/>
    </source>
</evidence>
<evidence type="ECO:0000256" key="2">
    <source>
        <dbReference type="ARBA" id="ARBA00022475"/>
    </source>
</evidence>
<accession>A0ABT6WI29</accession>
<feature type="transmembrane region" description="Helical" evidence="6">
    <location>
        <begin position="122"/>
        <end position="149"/>
    </location>
</feature>
<keyword evidence="8" id="KW-1185">Reference proteome</keyword>
<evidence type="ECO:0000256" key="4">
    <source>
        <dbReference type="ARBA" id="ARBA00022989"/>
    </source>
</evidence>
<protein>
    <submittedName>
        <fullName evidence="7">Lysylphosphatidylglycerol synthase domain-containing protein</fullName>
    </submittedName>
</protein>
<dbReference type="EMBL" id="JASCTH010000007">
    <property type="protein sequence ID" value="MDI6099392.1"/>
    <property type="molecule type" value="Genomic_DNA"/>
</dbReference>
<evidence type="ECO:0000256" key="6">
    <source>
        <dbReference type="SAM" id="Phobius"/>
    </source>
</evidence>
<keyword evidence="2" id="KW-1003">Cell membrane</keyword>
<dbReference type="RefSeq" id="WP_282759552.1">
    <property type="nucleotide sequence ID" value="NZ_JASCTH010000007.1"/>
</dbReference>
<evidence type="ECO:0000256" key="5">
    <source>
        <dbReference type="ARBA" id="ARBA00023136"/>
    </source>
</evidence>
<reference evidence="7 8" key="1">
    <citation type="submission" date="2023-05" db="EMBL/GenBank/DDBJ databases">
        <title>Actinoplanes sp. NEAU-A12 genome sequencing.</title>
        <authorList>
            <person name="Wang Z.-S."/>
        </authorList>
    </citation>
    <scope>NUCLEOTIDE SEQUENCE [LARGE SCALE GENOMIC DNA]</scope>
    <source>
        <strain evidence="7 8">NEAU-A12</strain>
    </source>
</reference>
<feature type="transmembrane region" description="Helical" evidence="6">
    <location>
        <begin position="155"/>
        <end position="175"/>
    </location>
</feature>
<feature type="transmembrane region" description="Helical" evidence="6">
    <location>
        <begin position="209"/>
        <end position="230"/>
    </location>
</feature>
<dbReference type="InterPro" id="IPR022791">
    <property type="entry name" value="L-PG_synthase/AglD"/>
</dbReference>
<feature type="transmembrane region" description="Helical" evidence="6">
    <location>
        <begin position="20"/>
        <end position="42"/>
    </location>
</feature>
<dbReference type="Proteomes" id="UP001241758">
    <property type="component" value="Unassembled WGS sequence"/>
</dbReference>
<feature type="transmembrane region" description="Helical" evidence="6">
    <location>
        <begin position="236"/>
        <end position="257"/>
    </location>
</feature>
<name>A0ABT6WI29_9ACTN</name>
<keyword evidence="4 6" id="KW-1133">Transmembrane helix</keyword>
<evidence type="ECO:0000256" key="1">
    <source>
        <dbReference type="ARBA" id="ARBA00004651"/>
    </source>
</evidence>
<dbReference type="Pfam" id="PF03706">
    <property type="entry name" value="LPG_synthase_TM"/>
    <property type="match status" value="1"/>
</dbReference>
<proteinExistence type="predicted"/>
<gene>
    <name evidence="7" type="ORF">QLQ12_12390</name>
</gene>
<sequence>MPEPDSPMPEPDRQRPWRRRAGTAFLAVAVILGVVLAARMVDPRAVSAMTRPEALPLLVGAVLANAAGVLLSWLSWRRLLAAVAAPAGFVTESRIFFVAFLGKYVPGRVWGVLAQLEIGRRAGIAAGPLMAVFLLGLATAALTGAAVGLLAAPGLLGTSMVWLAAPVGAAVVGYLRPELVYRLVARAARLVRRPLPEQPPQRRAIRRSVTASVASWAVGGLHLWLLAIALGADPVAALPVCVGGFALASTAGMLVIVLPDGWGARDVLLGALLVTVLPLPLAGTAALASRVVCVVSELALSGGMLLAAEVRRRRLAPVLLGGVS</sequence>
<evidence type="ECO:0000256" key="3">
    <source>
        <dbReference type="ARBA" id="ARBA00022692"/>
    </source>
</evidence>
<evidence type="ECO:0000313" key="7">
    <source>
        <dbReference type="EMBL" id="MDI6099392.1"/>
    </source>
</evidence>
<comment type="subcellular location">
    <subcellularLocation>
        <location evidence="1">Cell membrane</location>
        <topology evidence="1">Multi-pass membrane protein</topology>
    </subcellularLocation>
</comment>